<feature type="disulfide bond" evidence="3">
    <location>
        <begin position="148"/>
        <end position="163"/>
    </location>
</feature>
<feature type="region of interest" description="Disordered" evidence="4">
    <location>
        <begin position="195"/>
        <end position="229"/>
    </location>
</feature>
<feature type="region of interest" description="Disordered" evidence="4">
    <location>
        <begin position="99"/>
        <end position="137"/>
    </location>
</feature>
<evidence type="ECO:0000256" key="4">
    <source>
        <dbReference type="SAM" id="MobiDB-lite"/>
    </source>
</evidence>
<evidence type="ECO:0000256" key="3">
    <source>
        <dbReference type="PROSITE-ProRule" id="PRU00261"/>
    </source>
</evidence>
<feature type="disulfide bond" evidence="3">
    <location>
        <begin position="162"/>
        <end position="176"/>
    </location>
</feature>
<evidence type="ECO:0000256" key="5">
    <source>
        <dbReference type="SAM" id="SignalP"/>
    </source>
</evidence>
<dbReference type="InterPro" id="IPR018371">
    <property type="entry name" value="Chitin-binding_1_CS"/>
</dbReference>
<dbReference type="PANTHER" id="PTHR47849:SF8">
    <property type="entry name" value="LECTIN"/>
    <property type="match status" value="1"/>
</dbReference>
<proteinExistence type="predicted"/>
<dbReference type="EMBL" id="CP034209">
    <property type="protein sequence ID" value="QBZ64147.1"/>
    <property type="molecule type" value="Genomic_DNA"/>
</dbReference>
<dbReference type="GO" id="GO:0008061">
    <property type="term" value="F:chitin binding"/>
    <property type="evidence" value="ECO:0007669"/>
    <property type="project" value="UniProtKB-UniRule"/>
</dbReference>
<sequence length="277" mass="28286">MLPTASILPLLFSVLQLAVAGNTHANNAEGIIQRSPAHPHPDAARLSRRQAVSPQCGPAGGNRRCPNNLCCSDYGYCGEEPDYCDVRWCQVQFGRCGDAPPPPPPPPTTTTKSGTTTTTSTTTATRTTTATAPPVPTGSLVASINGQCGNSTTCAGSPFGSCCSEYYWCGSGAEYCGVGCRGSFGTCGDGSVPLPPPGPSTSTSTVPSSSTSTSTSTSTTVPRPSNASTNGRCGVDAGRFTCTGTNYGPCCSDYGWCGDGPDYCTPLYCQADYGTCG</sequence>
<evidence type="ECO:0000256" key="1">
    <source>
        <dbReference type="ARBA" id="ARBA00022669"/>
    </source>
</evidence>
<feature type="domain" description="Chitin-binding type-1" evidence="6">
    <location>
        <begin position="53"/>
        <end position="98"/>
    </location>
</feature>
<feature type="chain" id="PRO_5020604943" description="Chitin-binding type-1 domain-containing protein" evidence="5">
    <location>
        <begin position="21"/>
        <end position="277"/>
    </location>
</feature>
<feature type="disulfide bond" evidence="3">
    <location>
        <begin position="65"/>
        <end position="77"/>
    </location>
</feature>
<feature type="compositionally biased region" description="Low complexity" evidence="4">
    <location>
        <begin position="200"/>
        <end position="225"/>
    </location>
</feature>
<dbReference type="PRINTS" id="PR00451">
    <property type="entry name" value="CHITINBINDNG"/>
</dbReference>
<gene>
    <name evidence="7" type="ORF">PoMZ_05840</name>
</gene>
<dbReference type="AlphaFoldDB" id="A0A4P7NPA9"/>
<organism evidence="7 8">
    <name type="scientific">Pyricularia oryzae</name>
    <name type="common">Rice blast fungus</name>
    <name type="synonym">Magnaporthe oryzae</name>
    <dbReference type="NCBI Taxonomy" id="318829"/>
    <lineage>
        <taxon>Eukaryota</taxon>
        <taxon>Fungi</taxon>
        <taxon>Dikarya</taxon>
        <taxon>Ascomycota</taxon>
        <taxon>Pezizomycotina</taxon>
        <taxon>Sordariomycetes</taxon>
        <taxon>Sordariomycetidae</taxon>
        <taxon>Magnaporthales</taxon>
        <taxon>Pyriculariaceae</taxon>
        <taxon>Pyricularia</taxon>
    </lineage>
</organism>
<reference evidence="7 8" key="1">
    <citation type="journal article" date="2019" name="Mol. Biol. Evol.">
        <title>Blast fungal genomes show frequent chromosomal changes, gene gains and losses, and effector gene turnover.</title>
        <authorList>
            <person name="Gomez Luciano L.B."/>
            <person name="Jason Tsai I."/>
            <person name="Chuma I."/>
            <person name="Tosa Y."/>
            <person name="Chen Y.H."/>
            <person name="Li J.Y."/>
            <person name="Li M.Y."/>
            <person name="Jade Lu M.Y."/>
            <person name="Nakayashiki H."/>
            <person name="Li W.H."/>
        </authorList>
    </citation>
    <scope>NUCLEOTIDE SEQUENCE [LARGE SCALE GENOMIC DNA]</scope>
    <source>
        <strain evidence="7">MZ5-1-6</strain>
    </source>
</reference>
<feature type="domain" description="Chitin-binding type-1" evidence="6">
    <location>
        <begin position="145"/>
        <end position="189"/>
    </location>
</feature>
<accession>A0A4P7NPA9</accession>
<feature type="region of interest" description="Disordered" evidence="4">
    <location>
        <begin position="31"/>
        <end position="58"/>
    </location>
</feature>
<evidence type="ECO:0000313" key="8">
    <source>
        <dbReference type="Proteomes" id="UP000294847"/>
    </source>
</evidence>
<feature type="signal peptide" evidence="5">
    <location>
        <begin position="1"/>
        <end position="20"/>
    </location>
</feature>
<feature type="compositionally biased region" description="Pro residues" evidence="4">
    <location>
        <begin position="99"/>
        <end position="108"/>
    </location>
</feature>
<feature type="disulfide bond" evidence="3">
    <location>
        <begin position="250"/>
        <end position="264"/>
    </location>
</feature>
<keyword evidence="2 3" id="KW-1015">Disulfide bond</keyword>
<keyword evidence="5" id="KW-0732">Signal</keyword>
<dbReference type="Proteomes" id="UP000294847">
    <property type="component" value="Chromosome 6"/>
</dbReference>
<evidence type="ECO:0000313" key="7">
    <source>
        <dbReference type="EMBL" id="QBZ64147.1"/>
    </source>
</evidence>
<feature type="domain" description="Chitin-binding type-1" evidence="6">
    <location>
        <begin position="230"/>
        <end position="277"/>
    </location>
</feature>
<evidence type="ECO:0000259" key="6">
    <source>
        <dbReference type="PROSITE" id="PS50941"/>
    </source>
</evidence>
<dbReference type="InterPro" id="IPR036861">
    <property type="entry name" value="Endochitinase-like_sf"/>
</dbReference>
<dbReference type="Pfam" id="PF00187">
    <property type="entry name" value="Chitin_bind_1"/>
    <property type="match status" value="2"/>
</dbReference>
<dbReference type="InterPro" id="IPR001002">
    <property type="entry name" value="Chitin-bd_1"/>
</dbReference>
<dbReference type="VEuPathDB" id="FungiDB:M_BR32_EuGene_00129101"/>
<feature type="disulfide bond" evidence="3">
    <location>
        <begin position="56"/>
        <end position="71"/>
    </location>
</feature>
<dbReference type="CDD" id="cd00035">
    <property type="entry name" value="ChtBD1"/>
    <property type="match status" value="1"/>
</dbReference>
<comment type="caution">
    <text evidence="3">Lacks conserved residue(s) required for the propagation of feature annotation.</text>
</comment>
<keyword evidence="1 3" id="KW-0147">Chitin-binding</keyword>
<dbReference type="PANTHER" id="PTHR47849">
    <property type="entry name" value="CHITIN-BINDING LECTIN 1"/>
    <property type="match status" value="1"/>
</dbReference>
<dbReference type="SUPFAM" id="SSF57016">
    <property type="entry name" value="Plant lectins/antimicrobial peptides"/>
    <property type="match status" value="3"/>
</dbReference>
<dbReference type="PROSITE" id="PS50941">
    <property type="entry name" value="CHIT_BIND_I_2"/>
    <property type="match status" value="3"/>
</dbReference>
<dbReference type="Gene3D" id="3.30.60.10">
    <property type="entry name" value="Endochitinase-like"/>
    <property type="match status" value="3"/>
</dbReference>
<dbReference type="SMART" id="SM00270">
    <property type="entry name" value="ChtBD1"/>
    <property type="match status" value="3"/>
</dbReference>
<feature type="disulfide bond" evidence="3">
    <location>
        <begin position="70"/>
        <end position="84"/>
    </location>
</feature>
<dbReference type="PROSITE" id="PS00026">
    <property type="entry name" value="CHIT_BIND_I_1"/>
    <property type="match status" value="1"/>
</dbReference>
<feature type="compositionally biased region" description="Low complexity" evidence="4">
    <location>
        <begin position="109"/>
        <end position="132"/>
    </location>
</feature>
<name>A0A4P7NPA9_PYROR</name>
<protein>
    <recommendedName>
        <fullName evidence="6">Chitin-binding type-1 domain-containing protein</fullName>
    </recommendedName>
</protein>
<evidence type="ECO:0000256" key="2">
    <source>
        <dbReference type="ARBA" id="ARBA00023157"/>
    </source>
</evidence>